<evidence type="ECO:0000313" key="1">
    <source>
        <dbReference type="EMBL" id="SDD40721.1"/>
    </source>
</evidence>
<dbReference type="Proteomes" id="UP000198908">
    <property type="component" value="Unassembled WGS sequence"/>
</dbReference>
<dbReference type="STRING" id="416944.SAMN05421548_11910"/>
<protein>
    <submittedName>
        <fullName evidence="1">Uncharacterized protein</fullName>
    </submittedName>
</protein>
<dbReference type="AlphaFoldDB" id="A0A1G6UHG9"/>
<evidence type="ECO:0000313" key="2">
    <source>
        <dbReference type="Proteomes" id="UP000198908"/>
    </source>
</evidence>
<dbReference type="Gene3D" id="3.60.15.10">
    <property type="entry name" value="Ribonuclease Z/Hydroxyacylglutathione hydrolase-like"/>
    <property type="match status" value="1"/>
</dbReference>
<accession>A0A1G6UHG9</accession>
<reference evidence="2" key="1">
    <citation type="submission" date="2016-09" db="EMBL/GenBank/DDBJ databases">
        <authorList>
            <person name="Varghese N."/>
            <person name="Submissions S."/>
        </authorList>
    </citation>
    <scope>NUCLEOTIDE SEQUENCE [LARGE SCALE GENOMIC DNA]</scope>
    <source>
        <strain evidence="2">TNe-862</strain>
    </source>
</reference>
<dbReference type="OrthoDB" id="5240502at2"/>
<sequence length="98" mass="10528">MLFSGDLVENRCGVYAGNGYLRAWSKTLAKLRGLDADVLLPGRGVALSGSEQVEQAINGTQRFVDTVLDCVSAAIARGAPLKECYFQTLETMNPVFGD</sequence>
<dbReference type="SUPFAM" id="SSF56281">
    <property type="entry name" value="Metallo-hydrolase/oxidoreductase"/>
    <property type="match status" value="1"/>
</dbReference>
<name>A0A1G6UHG9_9BURK</name>
<keyword evidence="2" id="KW-1185">Reference proteome</keyword>
<proteinExistence type="predicted"/>
<dbReference type="InterPro" id="IPR036866">
    <property type="entry name" value="RibonucZ/Hydroxyglut_hydro"/>
</dbReference>
<gene>
    <name evidence="1" type="ORF">SAMN05421548_11910</name>
</gene>
<organism evidence="1 2">
    <name type="scientific">Paraburkholderia lycopersici</name>
    <dbReference type="NCBI Taxonomy" id="416944"/>
    <lineage>
        <taxon>Bacteria</taxon>
        <taxon>Pseudomonadati</taxon>
        <taxon>Pseudomonadota</taxon>
        <taxon>Betaproteobacteria</taxon>
        <taxon>Burkholderiales</taxon>
        <taxon>Burkholderiaceae</taxon>
        <taxon>Paraburkholderia</taxon>
    </lineage>
</organism>
<dbReference type="EMBL" id="FMYQ01000019">
    <property type="protein sequence ID" value="SDD40721.1"/>
    <property type="molecule type" value="Genomic_DNA"/>
</dbReference>